<name>A0A1J4JNI5_9EUKA</name>
<keyword evidence="2" id="KW-0812">Transmembrane</keyword>
<keyword evidence="4" id="KW-1185">Reference proteome</keyword>
<dbReference type="AlphaFoldDB" id="A0A1J4JNI5"/>
<evidence type="ECO:0000313" key="4">
    <source>
        <dbReference type="Proteomes" id="UP000179807"/>
    </source>
</evidence>
<evidence type="ECO:0000256" key="2">
    <source>
        <dbReference type="SAM" id="Phobius"/>
    </source>
</evidence>
<accession>A0A1J4JNI5</accession>
<evidence type="ECO:0000313" key="3">
    <source>
        <dbReference type="EMBL" id="OHT00643.1"/>
    </source>
</evidence>
<organism evidence="3 4">
    <name type="scientific">Tritrichomonas foetus</name>
    <dbReference type="NCBI Taxonomy" id="1144522"/>
    <lineage>
        <taxon>Eukaryota</taxon>
        <taxon>Metamonada</taxon>
        <taxon>Parabasalia</taxon>
        <taxon>Tritrichomonadida</taxon>
        <taxon>Tritrichomonadidae</taxon>
        <taxon>Tritrichomonas</taxon>
    </lineage>
</organism>
<dbReference type="GeneID" id="94843331"/>
<keyword evidence="2" id="KW-1133">Transmembrane helix</keyword>
<dbReference type="EMBL" id="MLAK01000946">
    <property type="protein sequence ID" value="OHT00643.1"/>
    <property type="molecule type" value="Genomic_DNA"/>
</dbReference>
<feature type="transmembrane region" description="Helical" evidence="2">
    <location>
        <begin position="263"/>
        <end position="286"/>
    </location>
</feature>
<keyword evidence="2" id="KW-0472">Membrane</keyword>
<comment type="caution">
    <text evidence="3">The sequence shown here is derived from an EMBL/GenBank/DDBJ whole genome shotgun (WGS) entry which is preliminary data.</text>
</comment>
<reference evidence="3" key="1">
    <citation type="submission" date="2016-10" db="EMBL/GenBank/DDBJ databases">
        <authorList>
            <person name="Benchimol M."/>
            <person name="Almeida L.G."/>
            <person name="Vasconcelos A.T."/>
            <person name="Perreira-Neves A."/>
            <person name="Rosa I.A."/>
            <person name="Tasca T."/>
            <person name="Bogo M.R."/>
            <person name="de Souza W."/>
        </authorList>
    </citation>
    <scope>NUCLEOTIDE SEQUENCE [LARGE SCALE GENOMIC DNA]</scope>
    <source>
        <strain evidence="3">K</strain>
    </source>
</reference>
<dbReference type="Proteomes" id="UP000179807">
    <property type="component" value="Unassembled WGS sequence"/>
</dbReference>
<dbReference type="RefSeq" id="XP_068353779.1">
    <property type="nucleotide sequence ID" value="XM_068508627.1"/>
</dbReference>
<proteinExistence type="predicted"/>
<protein>
    <submittedName>
        <fullName evidence="3">Uncharacterized protein</fullName>
    </submittedName>
</protein>
<dbReference type="VEuPathDB" id="TrichDB:TRFO_32670"/>
<feature type="region of interest" description="Disordered" evidence="1">
    <location>
        <begin position="345"/>
        <end position="371"/>
    </location>
</feature>
<feature type="compositionally biased region" description="Polar residues" evidence="1">
    <location>
        <begin position="345"/>
        <end position="360"/>
    </location>
</feature>
<dbReference type="OrthoDB" id="10549084at2759"/>
<evidence type="ECO:0000256" key="1">
    <source>
        <dbReference type="SAM" id="MobiDB-lite"/>
    </source>
</evidence>
<sequence>MDEIFPNIPSELSFCLSEKCLELGAAEDQLQQYHQQLSKDIDTFSLLSVHHEFRSPWVINRPNKRAHLEKIFSKNIPESDHLILQRNEHVLDFVKNYFAGRENSILHFMCDERVNAHKITQELHSCQIDLDVFVATFIIPALFGHFLNEKNVRLFIESVGQAFDSFSHDPDPFLLNFNDTFLCHVLKQFFFSPLVRTFCGEHFTVFYDFFAYAKRKTDAQYTKIQRFFQLFLSEFSIPLKGTSAFMHCLFRRITEKFENKKKVLLTVIFSSIILPMAYYPVIYGVLPINYNYYEESNDAIQKLKIYFDHLCGFKFDENIKETDLIDENIINRFVETLLEDIKFEPNNSFTNPESQLSNSTNEHKNDSNEQNNENLRIETNKANESFILPFSALVFLAKFEEANQAFNELNNSNPLLPLHAIIKIDLSNKKLDYSKSKNLQLIEKILNDENNSEESSPHNQIIKYYFQKNKITPEEIINEMNNLLSLIEIKLIDCQTKLHRIKQSINYCIKSIDQANSPFVEKIVNLMINDYTFTSDLKQKKQQMIKDSKAFCTFVLSHLDTFSLKNKWAKPLMSQIARKFHSKIMLHFPLCSFESDQLTHIDQKFLRQKMKVLSKLEETGIDDKVKKILNFKEIFTAAQTVVLQSCLLENQLESANQIVMSLNVVEDIFVFVFGVQPEANQLMPLLANLFILSPVPTPLSSGQWMKHFLKEVMEKRPKWFSDESMRPLEHYFRFNSWIIDILNTIDE</sequence>
<gene>
    <name evidence="3" type="ORF">TRFO_32670</name>
</gene>